<reference evidence="1 2" key="2">
    <citation type="journal article" date="2022" name="Mol. Ecol. Resour.">
        <title>The genomes of chicory, endive, great burdock and yacon provide insights into Asteraceae paleo-polyploidization history and plant inulin production.</title>
        <authorList>
            <person name="Fan W."/>
            <person name="Wang S."/>
            <person name="Wang H."/>
            <person name="Wang A."/>
            <person name="Jiang F."/>
            <person name="Liu H."/>
            <person name="Zhao H."/>
            <person name="Xu D."/>
            <person name="Zhang Y."/>
        </authorList>
    </citation>
    <scope>NUCLEOTIDE SEQUENCE [LARGE SCALE GENOMIC DNA]</scope>
    <source>
        <strain evidence="2">cv. Niubang</strain>
    </source>
</reference>
<accession>A0ACB8ZI81</accession>
<evidence type="ECO:0000313" key="1">
    <source>
        <dbReference type="EMBL" id="KAI3697679.1"/>
    </source>
</evidence>
<evidence type="ECO:0000313" key="2">
    <source>
        <dbReference type="Proteomes" id="UP001055879"/>
    </source>
</evidence>
<protein>
    <submittedName>
        <fullName evidence="1">Uncharacterized protein</fullName>
    </submittedName>
</protein>
<gene>
    <name evidence="1" type="ORF">L6452_30775</name>
</gene>
<proteinExistence type="predicted"/>
<reference evidence="2" key="1">
    <citation type="journal article" date="2022" name="Mol. Ecol. Resour.">
        <title>The genomes of chicory, endive, great burdock and yacon provide insights into Asteraceae palaeo-polyploidization history and plant inulin production.</title>
        <authorList>
            <person name="Fan W."/>
            <person name="Wang S."/>
            <person name="Wang H."/>
            <person name="Wang A."/>
            <person name="Jiang F."/>
            <person name="Liu H."/>
            <person name="Zhao H."/>
            <person name="Xu D."/>
            <person name="Zhang Y."/>
        </authorList>
    </citation>
    <scope>NUCLEOTIDE SEQUENCE [LARGE SCALE GENOMIC DNA]</scope>
    <source>
        <strain evidence="2">cv. Niubang</strain>
    </source>
</reference>
<sequence length="80" mass="8654">MERDGGCVAEDHIRFINCASADGDGGVSFADVVFDLGRIWSCGDDDVILDILVLDGWTFNAVGVVEQAKHKIGWKARDKG</sequence>
<name>A0ACB8ZI81_ARCLA</name>
<dbReference type="Proteomes" id="UP001055879">
    <property type="component" value="Linkage Group LG10"/>
</dbReference>
<comment type="caution">
    <text evidence="1">The sequence shown here is derived from an EMBL/GenBank/DDBJ whole genome shotgun (WGS) entry which is preliminary data.</text>
</comment>
<organism evidence="1 2">
    <name type="scientific">Arctium lappa</name>
    <name type="common">Greater burdock</name>
    <name type="synonym">Lappa major</name>
    <dbReference type="NCBI Taxonomy" id="4217"/>
    <lineage>
        <taxon>Eukaryota</taxon>
        <taxon>Viridiplantae</taxon>
        <taxon>Streptophyta</taxon>
        <taxon>Embryophyta</taxon>
        <taxon>Tracheophyta</taxon>
        <taxon>Spermatophyta</taxon>
        <taxon>Magnoliopsida</taxon>
        <taxon>eudicotyledons</taxon>
        <taxon>Gunneridae</taxon>
        <taxon>Pentapetalae</taxon>
        <taxon>asterids</taxon>
        <taxon>campanulids</taxon>
        <taxon>Asterales</taxon>
        <taxon>Asteraceae</taxon>
        <taxon>Carduoideae</taxon>
        <taxon>Cardueae</taxon>
        <taxon>Arctiinae</taxon>
        <taxon>Arctium</taxon>
    </lineage>
</organism>
<dbReference type="EMBL" id="CM042056">
    <property type="protein sequence ID" value="KAI3697679.1"/>
    <property type="molecule type" value="Genomic_DNA"/>
</dbReference>
<keyword evidence="2" id="KW-1185">Reference proteome</keyword>